<gene>
    <name evidence="1" type="ORF">EBB45_19410</name>
</gene>
<protein>
    <submittedName>
        <fullName evidence="1">GNAT family N-acetyltransferase</fullName>
    </submittedName>
</protein>
<dbReference type="GO" id="GO:0016740">
    <property type="term" value="F:transferase activity"/>
    <property type="evidence" value="ECO:0007669"/>
    <property type="project" value="UniProtKB-KW"/>
</dbReference>
<dbReference type="AlphaFoldDB" id="A0A3N9U4F6"/>
<keyword evidence="2" id="KW-1185">Reference proteome</keyword>
<organism evidence="1 2">
    <name type="scientific">Lysinibacillus composti</name>
    <dbReference type="NCBI Taxonomy" id="720633"/>
    <lineage>
        <taxon>Bacteria</taxon>
        <taxon>Bacillati</taxon>
        <taxon>Bacillota</taxon>
        <taxon>Bacilli</taxon>
        <taxon>Bacillales</taxon>
        <taxon>Bacillaceae</taxon>
        <taxon>Lysinibacillus</taxon>
    </lineage>
</organism>
<dbReference type="EMBL" id="RRCT01000034">
    <property type="protein sequence ID" value="RQW71514.1"/>
    <property type="molecule type" value="Genomic_DNA"/>
</dbReference>
<sequence length="233" mass="26271">MGSRSEAIYEGAIGDKSFQVHLLNQDHLPQIVSVQEDVYNVLPDKNSLQPLSSEELLYILNGNGIMIGAFINEELIAFRALLIPIIDEEHLGYDIGLTEESDLKRVLYQEISNVHPNYRGFGLQKTLAKVIMQQVDPSAFDVVCATVMPYNIASLKDKFSQGMHVAALKYKYNGKLRYVFAKPLHTEIEYEDEVISKAMSDVEGQQALVKNGYLGVSMRQVDHDWVVEYKKGT</sequence>
<dbReference type="RefSeq" id="WP_124766972.1">
    <property type="nucleotide sequence ID" value="NZ_JAFBDY010000037.1"/>
</dbReference>
<dbReference type="InterPro" id="IPR016181">
    <property type="entry name" value="Acyl_CoA_acyltransferase"/>
</dbReference>
<reference evidence="1 2" key="1">
    <citation type="journal article" date="2013" name="J. Microbiol.">
        <title>Lysinibacillus chungkukjangi sp. nov., isolated from Chungkukjang, Korean fermented soybean food.</title>
        <authorList>
            <person name="Kim S.J."/>
            <person name="Jang Y.H."/>
            <person name="Hamada M."/>
            <person name="Ahn J.H."/>
            <person name="Weon H.Y."/>
            <person name="Suzuki K."/>
            <person name="Whang K.S."/>
            <person name="Kwon S.W."/>
        </authorList>
    </citation>
    <scope>NUCLEOTIDE SEQUENCE [LARGE SCALE GENOMIC DNA]</scope>
    <source>
        <strain evidence="1 2">MCCC 1A12701</strain>
    </source>
</reference>
<accession>A0A3N9U4F6</accession>
<dbReference type="SUPFAM" id="SSF55729">
    <property type="entry name" value="Acyl-CoA N-acyltransferases (Nat)"/>
    <property type="match status" value="1"/>
</dbReference>
<dbReference type="OrthoDB" id="8750087at2"/>
<dbReference type="Proteomes" id="UP000274033">
    <property type="component" value="Unassembled WGS sequence"/>
</dbReference>
<proteinExistence type="predicted"/>
<keyword evidence="1" id="KW-0808">Transferase</keyword>
<evidence type="ECO:0000313" key="2">
    <source>
        <dbReference type="Proteomes" id="UP000274033"/>
    </source>
</evidence>
<name>A0A3N9U4F6_9BACI</name>
<evidence type="ECO:0000313" key="1">
    <source>
        <dbReference type="EMBL" id="RQW71514.1"/>
    </source>
</evidence>
<comment type="caution">
    <text evidence="1">The sequence shown here is derived from an EMBL/GenBank/DDBJ whole genome shotgun (WGS) entry which is preliminary data.</text>
</comment>